<gene>
    <name evidence="1" type="ORF">HX882_27350</name>
</gene>
<reference evidence="1 2" key="1">
    <citation type="submission" date="2020-04" db="EMBL/GenBank/DDBJ databases">
        <title>Molecular characterization of pseudomonads from Agaricus bisporus reveal novel blotch 2 pathogens in Western Europe.</title>
        <authorList>
            <person name="Taparia T."/>
            <person name="Krijger M."/>
            <person name="Haynes E."/>
            <person name="Elpinstone J.G."/>
            <person name="Noble R."/>
            <person name="Van Der Wolf J."/>
        </authorList>
    </citation>
    <scope>NUCLEOTIDE SEQUENCE [LARGE SCALE GENOMIC DNA]</scope>
    <source>
        <strain evidence="1 2">H7001</strain>
    </source>
</reference>
<organism evidence="1 2">
    <name type="scientific">Pseudomonas gingeri</name>
    <dbReference type="NCBI Taxonomy" id="117681"/>
    <lineage>
        <taxon>Bacteria</taxon>
        <taxon>Pseudomonadati</taxon>
        <taxon>Pseudomonadota</taxon>
        <taxon>Gammaproteobacteria</taxon>
        <taxon>Pseudomonadales</taxon>
        <taxon>Pseudomonadaceae</taxon>
        <taxon>Pseudomonas</taxon>
    </lineage>
</organism>
<dbReference type="RefSeq" id="WP_177105186.1">
    <property type="nucleotide sequence ID" value="NZ_JACAQB010000024.1"/>
</dbReference>
<dbReference type="AlphaFoldDB" id="A0A7Y8C4W1"/>
<protein>
    <submittedName>
        <fullName evidence="1">Uncharacterized protein</fullName>
    </submittedName>
</protein>
<evidence type="ECO:0000313" key="1">
    <source>
        <dbReference type="EMBL" id="NWB99603.1"/>
    </source>
</evidence>
<dbReference type="EMBL" id="JACAQB010000024">
    <property type="protein sequence ID" value="NWB99603.1"/>
    <property type="molecule type" value="Genomic_DNA"/>
</dbReference>
<evidence type="ECO:0000313" key="2">
    <source>
        <dbReference type="Proteomes" id="UP000539985"/>
    </source>
</evidence>
<comment type="caution">
    <text evidence="1">The sequence shown here is derived from an EMBL/GenBank/DDBJ whole genome shotgun (WGS) entry which is preliminary data.</text>
</comment>
<accession>A0A7Y8C4W1</accession>
<dbReference type="Proteomes" id="UP000539985">
    <property type="component" value="Unassembled WGS sequence"/>
</dbReference>
<name>A0A7Y8C4W1_9PSED</name>
<sequence>MAWIVKMTDDAGEVFYGSSPDREGIRYRSSTPAGAERFESKEKAEAVFYWFHQMRELQKYRLEAVQVE</sequence>
<proteinExistence type="predicted"/>